<feature type="region of interest" description="Disordered" evidence="2">
    <location>
        <begin position="584"/>
        <end position="603"/>
    </location>
</feature>
<comment type="similarity">
    <text evidence="1">Belongs to the protein kinase superfamily.</text>
</comment>
<dbReference type="eggNOG" id="KOG1243">
    <property type="taxonomic scope" value="Eukaryota"/>
</dbReference>
<reference evidence="5" key="3">
    <citation type="submission" date="2021-02" db="UniProtKB">
        <authorList>
            <consortium name="EnsemblMetazoa"/>
        </authorList>
    </citation>
    <scope>IDENTIFICATION</scope>
    <source>
        <strain evidence="5">USDA</strain>
    </source>
</reference>
<feature type="compositionally biased region" description="Acidic residues" evidence="2">
    <location>
        <begin position="589"/>
        <end position="603"/>
    </location>
</feature>
<dbReference type="GO" id="GO:0005524">
    <property type="term" value="F:ATP binding"/>
    <property type="evidence" value="ECO:0007669"/>
    <property type="project" value="InterPro"/>
</dbReference>
<evidence type="ECO:0000259" key="3">
    <source>
        <dbReference type="PROSITE" id="PS50011"/>
    </source>
</evidence>
<dbReference type="InParanoid" id="E0VTE2"/>
<gene>
    <name evidence="5" type="primary">8230240</name>
    <name evidence="4" type="ORF">Phum_PHUM431710</name>
</gene>
<dbReference type="OrthoDB" id="9942861at2759"/>
<proteinExistence type="inferred from homology"/>
<dbReference type="GO" id="GO:0004672">
    <property type="term" value="F:protein kinase activity"/>
    <property type="evidence" value="ECO:0007669"/>
    <property type="project" value="InterPro"/>
</dbReference>
<evidence type="ECO:0000256" key="1">
    <source>
        <dbReference type="ARBA" id="ARBA00038349"/>
    </source>
</evidence>
<dbReference type="VEuPathDB" id="VectorBase:PHUM431710"/>
<dbReference type="STRING" id="121224.E0VTE2"/>
<sequence>MGNEESRSCKFDMEEESLEVTDNWTLHYAKDIDNNVSQYSAFVGEAKGHPNIVKYISSWKKNNKYHLITEEVKPLNLIITSQSTLQICIGLHSVLSAIIFLHEKAQSSHNNICSASLYVTPEGTWKLGGLEYLKKFSEVTSTYLKSIRNSRYEKGISPEEDSLNSSIKFNVESIDKYAFGILVEELLKKKTEDEIPHLLDFKDYCRKNLQNSNPENRSNLSEVLIHPFFNHNFIKIFKFLLNLPLKTNDEKEQFFSELTEQLNLLPEEVVGCQLASLLLSRVVLLDATAQKHFLPVLLQPKSIDEKQMSEGFALFSEDVFKRYLIPKLLKIFCVRDIQIRMILLSHFHLFSHVFTTEQLKHQILPELLLGIKDVNDDLVSMTLKVLSQLVLILGGGTVIGGKRLKLFTDGRPNSHVITSPKDANTTSKGKNILENSIKPPSEILFPNHVLPERLSPDGGEGNSSSTTLEEEVEGETEHWSDWDLPTEKNPPKQEEDNKETVGEKTSEILLESSKSDETSSTLRNNSDITFLDIKSSTTSSNNVFNSDIDFFHDMEPVISKTQILNINPSKTKFDVDFNEPINNNWDGWDGGDGDWELEEEEKK</sequence>
<dbReference type="InterPro" id="IPR016024">
    <property type="entry name" value="ARM-type_fold"/>
</dbReference>
<dbReference type="HOGENOM" id="CLU_015864_1_0_1"/>
<feature type="domain" description="Protein kinase" evidence="3">
    <location>
        <begin position="1"/>
        <end position="229"/>
    </location>
</feature>
<dbReference type="SUPFAM" id="SSF48371">
    <property type="entry name" value="ARM repeat"/>
    <property type="match status" value="1"/>
</dbReference>
<dbReference type="AlphaFoldDB" id="E0VTE2"/>
<dbReference type="PANTHER" id="PTHR12984">
    <property type="entry name" value="SCY1-RELATED S/T PROTEIN KINASE-LIKE"/>
    <property type="match status" value="1"/>
</dbReference>
<dbReference type="InterPro" id="IPR011009">
    <property type="entry name" value="Kinase-like_dom_sf"/>
</dbReference>
<dbReference type="Gene3D" id="1.10.510.10">
    <property type="entry name" value="Transferase(Phosphotransferase) domain 1"/>
    <property type="match status" value="1"/>
</dbReference>
<dbReference type="PANTHER" id="PTHR12984:SF15">
    <property type="entry name" value="PROTEIN-ASSOCIATING WITH THE CARBOXYL-TERMINAL DOMAIN OF EZRIN"/>
    <property type="match status" value="1"/>
</dbReference>
<dbReference type="FunCoup" id="E0VTE2">
    <property type="interactions" value="1071"/>
</dbReference>
<reference evidence="4" key="2">
    <citation type="submission" date="2007-04" db="EMBL/GenBank/DDBJ databases">
        <title>The genome of the human body louse.</title>
        <authorList>
            <consortium name="The Human Body Louse Genome Consortium"/>
            <person name="Kirkness E."/>
            <person name="Walenz B."/>
            <person name="Hass B."/>
            <person name="Bruggner R."/>
            <person name="Strausberg R."/>
        </authorList>
    </citation>
    <scope>NUCLEOTIDE SEQUENCE</scope>
    <source>
        <strain evidence="4">USDA</strain>
    </source>
</reference>
<dbReference type="RefSeq" id="XP_002429386.1">
    <property type="nucleotide sequence ID" value="XM_002429341.1"/>
</dbReference>
<evidence type="ECO:0000313" key="6">
    <source>
        <dbReference type="Proteomes" id="UP000009046"/>
    </source>
</evidence>
<evidence type="ECO:0000313" key="5">
    <source>
        <dbReference type="EnsemblMetazoa" id="PHUM431710-PA"/>
    </source>
</evidence>
<dbReference type="Proteomes" id="UP000009046">
    <property type="component" value="Unassembled WGS sequence"/>
</dbReference>
<feature type="region of interest" description="Disordered" evidence="2">
    <location>
        <begin position="415"/>
        <end position="437"/>
    </location>
</feature>
<evidence type="ECO:0000313" key="4">
    <source>
        <dbReference type="EMBL" id="EEB16648.1"/>
    </source>
</evidence>
<keyword evidence="6" id="KW-1185">Reference proteome</keyword>
<dbReference type="EMBL" id="DS235762">
    <property type="protein sequence ID" value="EEB16648.1"/>
    <property type="molecule type" value="Genomic_DNA"/>
</dbReference>
<accession>E0VTE2</accession>
<dbReference type="CTD" id="8230240"/>
<evidence type="ECO:0000256" key="2">
    <source>
        <dbReference type="SAM" id="MobiDB-lite"/>
    </source>
</evidence>
<dbReference type="KEGG" id="phu:Phum_PHUM431710"/>
<dbReference type="Gene3D" id="1.25.10.10">
    <property type="entry name" value="Leucine-rich Repeat Variant"/>
    <property type="match status" value="1"/>
</dbReference>
<dbReference type="EMBL" id="AAZO01005265">
    <property type="status" value="NOT_ANNOTATED_CDS"/>
    <property type="molecule type" value="Genomic_DNA"/>
</dbReference>
<dbReference type="InterPro" id="IPR051177">
    <property type="entry name" value="CIK-Related_Protein"/>
</dbReference>
<reference evidence="4" key="1">
    <citation type="submission" date="2007-04" db="EMBL/GenBank/DDBJ databases">
        <title>Annotation of Pediculus humanus corporis strain USDA.</title>
        <authorList>
            <person name="Kirkness E."/>
            <person name="Hannick L."/>
            <person name="Hass B."/>
            <person name="Bruggner R."/>
            <person name="Lawson D."/>
            <person name="Bidwell S."/>
            <person name="Joardar V."/>
            <person name="Caler E."/>
            <person name="Walenz B."/>
            <person name="Inman J."/>
            <person name="Schobel S."/>
            <person name="Galinsky K."/>
            <person name="Amedeo P."/>
            <person name="Strausberg R."/>
        </authorList>
    </citation>
    <scope>NUCLEOTIDE SEQUENCE</scope>
    <source>
        <strain evidence="4">USDA</strain>
    </source>
</reference>
<dbReference type="PROSITE" id="PS50011">
    <property type="entry name" value="PROTEIN_KINASE_DOM"/>
    <property type="match status" value="1"/>
</dbReference>
<feature type="region of interest" description="Disordered" evidence="2">
    <location>
        <begin position="449"/>
        <end position="522"/>
    </location>
</feature>
<dbReference type="InterPro" id="IPR000719">
    <property type="entry name" value="Prot_kinase_dom"/>
</dbReference>
<dbReference type="EnsemblMetazoa" id="PHUM431710-RA">
    <property type="protein sequence ID" value="PHUM431710-PA"/>
    <property type="gene ID" value="PHUM431710"/>
</dbReference>
<dbReference type="SUPFAM" id="SSF56112">
    <property type="entry name" value="Protein kinase-like (PK-like)"/>
    <property type="match status" value="1"/>
</dbReference>
<dbReference type="OMA" id="FHLATEY"/>
<protein>
    <submittedName>
        <fullName evidence="4 5">Protein-associating with the carboxyl-terminal domain of ezrin, putative</fullName>
    </submittedName>
</protein>
<organism>
    <name type="scientific">Pediculus humanus subsp. corporis</name>
    <name type="common">Body louse</name>
    <dbReference type="NCBI Taxonomy" id="121224"/>
    <lineage>
        <taxon>Eukaryota</taxon>
        <taxon>Metazoa</taxon>
        <taxon>Ecdysozoa</taxon>
        <taxon>Arthropoda</taxon>
        <taxon>Hexapoda</taxon>
        <taxon>Insecta</taxon>
        <taxon>Pterygota</taxon>
        <taxon>Neoptera</taxon>
        <taxon>Paraneoptera</taxon>
        <taxon>Psocodea</taxon>
        <taxon>Troctomorpha</taxon>
        <taxon>Phthiraptera</taxon>
        <taxon>Anoplura</taxon>
        <taxon>Pediculidae</taxon>
        <taxon>Pediculus</taxon>
    </lineage>
</organism>
<name>E0VTE2_PEDHC</name>
<dbReference type="InterPro" id="IPR011989">
    <property type="entry name" value="ARM-like"/>
</dbReference>
<dbReference type="GeneID" id="8230240"/>
<feature type="compositionally biased region" description="Basic and acidic residues" evidence="2">
    <location>
        <begin position="475"/>
        <end position="506"/>
    </location>
</feature>
<feature type="compositionally biased region" description="Polar residues" evidence="2">
    <location>
        <begin position="415"/>
        <end position="429"/>
    </location>
</feature>